<dbReference type="Pfam" id="PF00583">
    <property type="entry name" value="Acetyltransf_1"/>
    <property type="match status" value="1"/>
</dbReference>
<dbReference type="EMBL" id="DSMG01000126">
    <property type="protein sequence ID" value="HDX32358.1"/>
    <property type="molecule type" value="Genomic_DNA"/>
</dbReference>
<protein>
    <submittedName>
        <fullName evidence="2">GNAT family N-acetyltransferase</fullName>
    </submittedName>
</protein>
<comment type="caution">
    <text evidence="2">The sequence shown here is derived from an EMBL/GenBank/DDBJ whole genome shotgun (WGS) entry which is preliminary data.</text>
</comment>
<dbReference type="InterPro" id="IPR016181">
    <property type="entry name" value="Acyl_CoA_acyltransferase"/>
</dbReference>
<dbReference type="SUPFAM" id="SSF55729">
    <property type="entry name" value="Acyl-CoA N-acyltransferases (Nat)"/>
    <property type="match status" value="2"/>
</dbReference>
<dbReference type="PROSITE" id="PS51186">
    <property type="entry name" value="GNAT"/>
    <property type="match status" value="1"/>
</dbReference>
<dbReference type="AlphaFoldDB" id="A0A7C1FQ70"/>
<name>A0A7C1FQ70_9CHLR</name>
<dbReference type="Gene3D" id="3.40.630.30">
    <property type="match status" value="2"/>
</dbReference>
<proteinExistence type="predicted"/>
<feature type="domain" description="N-acetyltransferase" evidence="1">
    <location>
        <begin position="169"/>
        <end position="313"/>
    </location>
</feature>
<reference evidence="2" key="1">
    <citation type="journal article" date="2020" name="mSystems">
        <title>Genome- and Community-Level Interaction Insights into Carbon Utilization and Element Cycling Functions of Hydrothermarchaeota in Hydrothermal Sediment.</title>
        <authorList>
            <person name="Zhou Z."/>
            <person name="Liu Y."/>
            <person name="Xu W."/>
            <person name="Pan J."/>
            <person name="Luo Z.H."/>
            <person name="Li M."/>
        </authorList>
    </citation>
    <scope>NUCLEOTIDE SEQUENCE [LARGE SCALE GENOMIC DNA]</scope>
    <source>
        <strain evidence="2">SpSt-289</strain>
    </source>
</reference>
<sequence>MTLPFAPAIVVRELTPEEIEPARHLINQTCSDSIYSRAMTPAEAAEQLLSETPPTLLPVRWRNHTVLVAVRVGELVGLLDVAVGLDSESQHRPDFQPFGLLRFFALPAEETLRKEVGRCLMAAAHAYWRRHGVAVVKAYHPSTGYPTWQGGFGLLPSDWIDQVELLTDEDFRYIDRIYCFFCTLRQELLEESVPQSGLTLVFRGTSEDRRYQVFFRRTELIGEARVVQRFVEMEGRLLRIAHLIHWEVDPPWRNHHIGRWILRRILNDAVQQSLDQVIVFVRIHQAAAINLLTQHGFVEHPYRGYVLEKTLQA</sequence>
<dbReference type="InterPro" id="IPR000182">
    <property type="entry name" value="GNAT_dom"/>
</dbReference>
<gene>
    <name evidence="2" type="ORF">ENQ20_12865</name>
</gene>
<accession>A0A7C1FQ70</accession>
<organism evidence="2">
    <name type="scientific">Caldilinea aerophila</name>
    <dbReference type="NCBI Taxonomy" id="133453"/>
    <lineage>
        <taxon>Bacteria</taxon>
        <taxon>Bacillati</taxon>
        <taxon>Chloroflexota</taxon>
        <taxon>Caldilineae</taxon>
        <taxon>Caldilineales</taxon>
        <taxon>Caldilineaceae</taxon>
        <taxon>Caldilinea</taxon>
    </lineage>
</organism>
<keyword evidence="2" id="KW-0808">Transferase</keyword>
<dbReference type="GO" id="GO:0016747">
    <property type="term" value="F:acyltransferase activity, transferring groups other than amino-acyl groups"/>
    <property type="evidence" value="ECO:0007669"/>
    <property type="project" value="InterPro"/>
</dbReference>
<evidence type="ECO:0000259" key="1">
    <source>
        <dbReference type="PROSITE" id="PS51186"/>
    </source>
</evidence>
<evidence type="ECO:0000313" key="2">
    <source>
        <dbReference type="EMBL" id="HDX32358.1"/>
    </source>
</evidence>